<dbReference type="Gene3D" id="3.30.565.10">
    <property type="entry name" value="Histidine kinase-like ATPase, C-terminal domain"/>
    <property type="match status" value="1"/>
</dbReference>
<feature type="domain" description="Histidine kinase/HSP90-like ATPase" evidence="6">
    <location>
        <begin position="616"/>
        <end position="707"/>
    </location>
</feature>
<feature type="transmembrane region" description="Helical" evidence="5">
    <location>
        <begin position="238"/>
        <end position="259"/>
    </location>
</feature>
<keyword evidence="5" id="KW-1133">Transmembrane helix</keyword>
<dbReference type="Pfam" id="PF02518">
    <property type="entry name" value="HATPase_c"/>
    <property type="match status" value="1"/>
</dbReference>
<organism evidence="7 8">
    <name type="scientific">Geodermatophilus dictyosporus</name>
    <dbReference type="NCBI Taxonomy" id="1523247"/>
    <lineage>
        <taxon>Bacteria</taxon>
        <taxon>Bacillati</taxon>
        <taxon>Actinomycetota</taxon>
        <taxon>Actinomycetes</taxon>
        <taxon>Geodermatophilales</taxon>
        <taxon>Geodermatophilaceae</taxon>
        <taxon>Geodermatophilus</taxon>
    </lineage>
</organism>
<dbReference type="SUPFAM" id="SSF55874">
    <property type="entry name" value="ATPase domain of HSP90 chaperone/DNA topoisomerase II/histidine kinase"/>
    <property type="match status" value="1"/>
</dbReference>
<evidence type="ECO:0000256" key="1">
    <source>
        <dbReference type="ARBA" id="ARBA00022679"/>
    </source>
</evidence>
<dbReference type="STRING" id="1523247.SAMN05660464_3415"/>
<keyword evidence="8" id="KW-1185">Reference proteome</keyword>
<evidence type="ECO:0000259" key="6">
    <source>
        <dbReference type="SMART" id="SM00387"/>
    </source>
</evidence>
<dbReference type="Proteomes" id="UP000198857">
    <property type="component" value="Unassembled WGS sequence"/>
</dbReference>
<evidence type="ECO:0000256" key="2">
    <source>
        <dbReference type="ARBA" id="ARBA00022777"/>
    </source>
</evidence>
<feature type="region of interest" description="Disordered" evidence="4">
    <location>
        <begin position="694"/>
        <end position="717"/>
    </location>
</feature>
<dbReference type="PANTHER" id="PTHR24421">
    <property type="entry name" value="NITRATE/NITRITE SENSOR PROTEIN NARX-RELATED"/>
    <property type="match status" value="1"/>
</dbReference>
<evidence type="ECO:0000256" key="4">
    <source>
        <dbReference type="SAM" id="MobiDB-lite"/>
    </source>
</evidence>
<dbReference type="RefSeq" id="WP_091111606.1">
    <property type="nucleotide sequence ID" value="NZ_FOWQ01000005.1"/>
</dbReference>
<evidence type="ECO:0000313" key="7">
    <source>
        <dbReference type="EMBL" id="SFP52080.1"/>
    </source>
</evidence>
<feature type="transmembrane region" description="Helical" evidence="5">
    <location>
        <begin position="342"/>
        <end position="359"/>
    </location>
</feature>
<evidence type="ECO:0000256" key="3">
    <source>
        <dbReference type="ARBA" id="ARBA00023012"/>
    </source>
</evidence>
<dbReference type="GO" id="GO:0046983">
    <property type="term" value="F:protein dimerization activity"/>
    <property type="evidence" value="ECO:0007669"/>
    <property type="project" value="InterPro"/>
</dbReference>
<protein>
    <submittedName>
        <fullName evidence="7">Signal transduction histidine kinase</fullName>
    </submittedName>
</protein>
<accession>A0A1I5R134</accession>
<feature type="transmembrane region" description="Helical" evidence="5">
    <location>
        <begin position="113"/>
        <end position="133"/>
    </location>
</feature>
<dbReference type="OrthoDB" id="227596at2"/>
<dbReference type="GO" id="GO:0016020">
    <property type="term" value="C:membrane"/>
    <property type="evidence" value="ECO:0007669"/>
    <property type="project" value="InterPro"/>
</dbReference>
<keyword evidence="5" id="KW-0472">Membrane</keyword>
<dbReference type="Gene3D" id="3.30.450.40">
    <property type="match status" value="1"/>
</dbReference>
<feature type="transmembrane region" description="Helical" evidence="5">
    <location>
        <begin position="176"/>
        <end position="193"/>
    </location>
</feature>
<feature type="transmembrane region" description="Helical" evidence="5">
    <location>
        <begin position="311"/>
        <end position="336"/>
    </location>
</feature>
<feature type="region of interest" description="Disordered" evidence="4">
    <location>
        <begin position="1"/>
        <end position="21"/>
    </location>
</feature>
<dbReference type="InterPro" id="IPR029016">
    <property type="entry name" value="GAF-like_dom_sf"/>
</dbReference>
<dbReference type="AlphaFoldDB" id="A0A1I5R134"/>
<feature type="transmembrane region" description="Helical" evidence="5">
    <location>
        <begin position="279"/>
        <end position="299"/>
    </location>
</feature>
<dbReference type="Pfam" id="PF07730">
    <property type="entry name" value="HisKA_3"/>
    <property type="match status" value="1"/>
</dbReference>
<feature type="transmembrane region" description="Helical" evidence="5">
    <location>
        <begin position="145"/>
        <end position="164"/>
    </location>
</feature>
<proteinExistence type="predicted"/>
<dbReference type="InterPro" id="IPR003594">
    <property type="entry name" value="HATPase_dom"/>
</dbReference>
<dbReference type="InterPro" id="IPR011712">
    <property type="entry name" value="Sig_transdc_His_kin_sub3_dim/P"/>
</dbReference>
<name>A0A1I5R134_9ACTN</name>
<feature type="transmembrane region" description="Helical" evidence="5">
    <location>
        <begin position="85"/>
        <end position="106"/>
    </location>
</feature>
<feature type="compositionally biased region" description="Low complexity" evidence="4">
    <location>
        <begin position="1"/>
        <end position="18"/>
    </location>
</feature>
<evidence type="ECO:0000256" key="5">
    <source>
        <dbReference type="SAM" id="Phobius"/>
    </source>
</evidence>
<feature type="transmembrane region" description="Helical" evidence="5">
    <location>
        <begin position="26"/>
        <end position="47"/>
    </location>
</feature>
<keyword evidence="1" id="KW-0808">Transferase</keyword>
<dbReference type="GO" id="GO:0000155">
    <property type="term" value="F:phosphorelay sensor kinase activity"/>
    <property type="evidence" value="ECO:0007669"/>
    <property type="project" value="InterPro"/>
</dbReference>
<keyword evidence="3" id="KW-0902">Two-component regulatory system</keyword>
<dbReference type="CDD" id="cd16917">
    <property type="entry name" value="HATPase_UhpB-NarQ-NarX-like"/>
    <property type="match status" value="1"/>
</dbReference>
<dbReference type="Gene3D" id="1.20.5.1930">
    <property type="match status" value="1"/>
</dbReference>
<dbReference type="SMART" id="SM00387">
    <property type="entry name" value="HATPase_c"/>
    <property type="match status" value="1"/>
</dbReference>
<feature type="transmembrane region" description="Helical" evidence="5">
    <location>
        <begin position="199"/>
        <end position="218"/>
    </location>
</feature>
<dbReference type="InterPro" id="IPR050482">
    <property type="entry name" value="Sensor_HK_TwoCompSys"/>
</dbReference>
<keyword evidence="5" id="KW-0812">Transmembrane</keyword>
<gene>
    <name evidence="7" type="ORF">SAMN05660464_3415</name>
</gene>
<sequence>MSSATSTRAASAPTTRPPGRLRAAQGGWAVLYTVSLASFLASVPSGFRLNATLTPLHLPDERWTLRDLHGALERLGLSDGSFGQLVYGSSVLVAAVSFAVAGVTVWRRPGDRAALTTSALLAGFAWGVAGTHLVLAEVHPQWHTAWRVLGVTTFGCLTLLLYVFPDGTFRPRWTRWPALAVVLLTPLSGLEGALDPGTWPAPLALTLDVALGLAIPLYAQVHRYRTVSTAVQRQQTKWVALSIVLLVLGTVPVAVTSWFLPEVTGPGVAGLRFHLVSGLWLALLTLLVPVAVALSVLRLRLWDVDPLLTRTLVYGALVLLIGGVYVGVAGVLGAAFRSPDNVLFSLIAAGTVAVLFDPVRRRLQRGAGRLVHGEREEPDAAVRRLARRLEDAQDLRGVLGTVARTAREALRVPSVVVEPVGADGRRGTAVTDPPDAVPPGGDAVRLRLVCRQEPVGWLTVAPRAPGEPFSPRDRHLLDELARHAATAVYGVRAAADLQRAHGRLVTAGHEERRRLRRQLHDELGPMLATLTMELDVAAEVIAEDPAQGRELVGDVRDEAQQTIALVRSLAYGLYPPVLDELGLSAAVREKARSLLQRDGVALELHVPERLPSLTAATEVAAYLIAVEAVTNVQRHARARCCRLSLTCGGGWLDVEVADDGGGLSDSVPAGVGVSAMRERAQELGGTFTITPASPSGTRVLARLPLPEDDRDDPPADR</sequence>
<keyword evidence="2 7" id="KW-0418">Kinase</keyword>
<dbReference type="SUPFAM" id="SSF55781">
    <property type="entry name" value="GAF domain-like"/>
    <property type="match status" value="1"/>
</dbReference>
<evidence type="ECO:0000313" key="8">
    <source>
        <dbReference type="Proteomes" id="UP000198857"/>
    </source>
</evidence>
<reference evidence="8" key="1">
    <citation type="submission" date="2016-10" db="EMBL/GenBank/DDBJ databases">
        <authorList>
            <person name="Varghese N."/>
            <person name="Submissions S."/>
        </authorList>
    </citation>
    <scope>NUCLEOTIDE SEQUENCE [LARGE SCALE GENOMIC DNA]</scope>
    <source>
        <strain evidence="8">DSM 44208</strain>
    </source>
</reference>
<dbReference type="EMBL" id="FOWQ01000005">
    <property type="protein sequence ID" value="SFP52080.1"/>
    <property type="molecule type" value="Genomic_DNA"/>
</dbReference>
<dbReference type="InterPro" id="IPR036890">
    <property type="entry name" value="HATPase_C_sf"/>
</dbReference>